<keyword evidence="2" id="KW-1185">Reference proteome</keyword>
<dbReference type="EMBL" id="LECT01000048">
    <property type="protein sequence ID" value="KLU01940.1"/>
    <property type="molecule type" value="Genomic_DNA"/>
</dbReference>
<evidence type="ECO:0000313" key="2">
    <source>
        <dbReference type="Proteomes" id="UP000036367"/>
    </source>
</evidence>
<sequence>MGHESLTKLDRTGPWLVLHSHCAARWVASHICGPARRSE</sequence>
<dbReference type="STRING" id="595434.RISK_006124"/>
<proteinExistence type="predicted"/>
<name>A0A0J1B554_RHOIS</name>
<protein>
    <submittedName>
        <fullName evidence="1">Uncharacterized protein</fullName>
    </submittedName>
</protein>
<accession>A0A0J1B554</accession>
<evidence type="ECO:0000313" key="1">
    <source>
        <dbReference type="EMBL" id="KLU01940.1"/>
    </source>
</evidence>
<dbReference type="Proteomes" id="UP000036367">
    <property type="component" value="Unassembled WGS sequence"/>
</dbReference>
<comment type="caution">
    <text evidence="1">The sequence shown here is derived from an EMBL/GenBank/DDBJ whole genome shotgun (WGS) entry which is preliminary data.</text>
</comment>
<gene>
    <name evidence="1" type="ORF">RISK_006124</name>
</gene>
<reference evidence="1" key="1">
    <citation type="submission" date="2015-05" db="EMBL/GenBank/DDBJ databases">
        <title>Permanent draft genome of Rhodopirellula islandicus K833.</title>
        <authorList>
            <person name="Kizina J."/>
            <person name="Richter M."/>
            <person name="Glockner F.O."/>
            <person name="Harder J."/>
        </authorList>
    </citation>
    <scope>NUCLEOTIDE SEQUENCE [LARGE SCALE GENOMIC DNA]</scope>
    <source>
        <strain evidence="1">K833</strain>
    </source>
</reference>
<organism evidence="1 2">
    <name type="scientific">Rhodopirellula islandica</name>
    <dbReference type="NCBI Taxonomy" id="595434"/>
    <lineage>
        <taxon>Bacteria</taxon>
        <taxon>Pseudomonadati</taxon>
        <taxon>Planctomycetota</taxon>
        <taxon>Planctomycetia</taxon>
        <taxon>Pirellulales</taxon>
        <taxon>Pirellulaceae</taxon>
        <taxon>Rhodopirellula</taxon>
    </lineage>
</organism>
<dbReference type="AlphaFoldDB" id="A0A0J1B554"/>